<keyword evidence="3" id="KW-0238">DNA-binding</keyword>
<dbReference type="PANTHER" id="PTHR30408:SF12">
    <property type="entry name" value="TYPE I RESTRICTION ENZYME MJAVIII SPECIFICITY SUBUNIT"/>
    <property type="match status" value="1"/>
</dbReference>
<keyword evidence="5" id="KW-0255">Endonuclease</keyword>
<dbReference type="EMBL" id="VWHW01000020">
    <property type="protein sequence ID" value="KAA4392411.1"/>
    <property type="molecule type" value="Genomic_DNA"/>
</dbReference>
<proteinExistence type="inferred from homology"/>
<comment type="similarity">
    <text evidence="1">Belongs to the type-I restriction system S methylase family.</text>
</comment>
<dbReference type="PANTHER" id="PTHR30408">
    <property type="entry name" value="TYPE-1 RESTRICTION ENZYME ECOKI SPECIFICITY PROTEIN"/>
    <property type="match status" value="1"/>
</dbReference>
<comment type="caution">
    <text evidence="5">The sequence shown here is derived from an EMBL/GenBank/DDBJ whole genome shotgun (WGS) entry which is preliminary data.</text>
</comment>
<dbReference type="RefSeq" id="WP_118032550.1">
    <property type="nucleotide sequence ID" value="NZ_JAQNXJ010000025.1"/>
</dbReference>
<evidence type="ECO:0000256" key="3">
    <source>
        <dbReference type="ARBA" id="ARBA00023125"/>
    </source>
</evidence>
<feature type="domain" description="Type I restriction modification DNA specificity" evidence="4">
    <location>
        <begin position="217"/>
        <end position="369"/>
    </location>
</feature>
<dbReference type="GO" id="GO:0004519">
    <property type="term" value="F:endonuclease activity"/>
    <property type="evidence" value="ECO:0007669"/>
    <property type="project" value="UniProtKB-KW"/>
</dbReference>
<dbReference type="AlphaFoldDB" id="A0A6G0DH24"/>
<feature type="domain" description="Type I restriction modification DNA specificity" evidence="4">
    <location>
        <begin position="9"/>
        <end position="179"/>
    </location>
</feature>
<reference evidence="5" key="1">
    <citation type="journal article" date="2019" name="Nat. Med.">
        <title>A library of human gut bacterial isolates paired with longitudinal multiomics data enables mechanistic microbiome research.</title>
        <authorList>
            <person name="Poyet M."/>
            <person name="Groussin M."/>
            <person name="Gibbons S.M."/>
            <person name="Avila-Pacheco J."/>
            <person name="Jiang X."/>
            <person name="Kearney S.M."/>
            <person name="Perrotta A.R."/>
            <person name="Berdy B."/>
            <person name="Zhao S."/>
            <person name="Lieberman T.D."/>
            <person name="Swanson P.K."/>
            <person name="Smith M."/>
            <person name="Roesemann S."/>
            <person name="Alexander J.E."/>
            <person name="Rich S.A."/>
            <person name="Livny J."/>
            <person name="Vlamakis H."/>
            <person name="Clish C."/>
            <person name="Bullock K."/>
            <person name="Deik A."/>
            <person name="Scott J."/>
            <person name="Pierce K.A."/>
            <person name="Xavier R.J."/>
            <person name="Alm E.J."/>
        </authorList>
    </citation>
    <scope>NUCLEOTIDE SEQUENCE</scope>
    <source>
        <strain evidence="5">BIOML-A76</strain>
    </source>
</reference>
<dbReference type="InterPro" id="IPR052021">
    <property type="entry name" value="Type-I_RS_S_subunit"/>
</dbReference>
<organism evidence="5">
    <name type="scientific">Bacteroides ovatus</name>
    <dbReference type="NCBI Taxonomy" id="28116"/>
    <lineage>
        <taxon>Bacteria</taxon>
        <taxon>Pseudomonadati</taxon>
        <taxon>Bacteroidota</taxon>
        <taxon>Bacteroidia</taxon>
        <taxon>Bacteroidales</taxon>
        <taxon>Bacteroidaceae</taxon>
        <taxon>Bacteroides</taxon>
    </lineage>
</organism>
<evidence type="ECO:0000256" key="2">
    <source>
        <dbReference type="ARBA" id="ARBA00022747"/>
    </source>
</evidence>
<dbReference type="InterPro" id="IPR044946">
    <property type="entry name" value="Restrct_endonuc_typeI_TRD_sf"/>
</dbReference>
<evidence type="ECO:0000259" key="4">
    <source>
        <dbReference type="Pfam" id="PF01420"/>
    </source>
</evidence>
<accession>A0A6G0DH24</accession>
<dbReference type="GO" id="GO:0009307">
    <property type="term" value="P:DNA restriction-modification system"/>
    <property type="evidence" value="ECO:0007669"/>
    <property type="project" value="UniProtKB-KW"/>
</dbReference>
<dbReference type="Pfam" id="PF01420">
    <property type="entry name" value="Methylase_S"/>
    <property type="match status" value="2"/>
</dbReference>
<protein>
    <submittedName>
        <fullName evidence="5">Restriction endonuclease subunit S</fullName>
    </submittedName>
</protein>
<sequence length="384" mass="44220">MRFPEFKGEWEDKKLGDVATISSGGTPNRSKLEYWEGSIPWVSTSLINFNTIYNTEEKITEKGLQYSSAKIYPKDTILMAMYGQGKTRGKVAILGIDASINQACASIQTNQSILNSLFLFQNLSKRYSEIRGLSNQGGQENLSGAIIKEIKVSYPSLLEQEKIALFFSFIDQRIKTQIKIIEDLKVLQNTLIDYYYHHQRYDKNVSLFDCISQTSERNKKNNAFPVLSVSNKYGFIQQIEQFENRKVASEDISNYKIVRKNDFAYNPARINVGSIAKLIKYSNGIVSPMYICFRAKDNFLPDFLEFYFKSKQFKNEVLKRLEGSVRQCLPFEGLCDIPVVFPPKEKQKDIITQLSAIQTKIEIETTIKELQLKQKQHLLHQMLI</sequence>
<keyword evidence="2" id="KW-0680">Restriction system</keyword>
<name>A0A6G0DH24_BACOV</name>
<evidence type="ECO:0000256" key="1">
    <source>
        <dbReference type="ARBA" id="ARBA00010923"/>
    </source>
</evidence>
<gene>
    <name evidence="5" type="ORF">F3C80_22005</name>
</gene>
<keyword evidence="5" id="KW-0378">Hydrolase</keyword>
<keyword evidence="5" id="KW-0540">Nuclease</keyword>
<dbReference type="SUPFAM" id="SSF116734">
    <property type="entry name" value="DNA methylase specificity domain"/>
    <property type="match status" value="2"/>
</dbReference>
<dbReference type="InterPro" id="IPR000055">
    <property type="entry name" value="Restrct_endonuc_typeI_TRD"/>
</dbReference>
<dbReference type="CDD" id="cd17287">
    <property type="entry name" value="RMtype1_S_EcoN10ORF171P_TRD2-CR2_like"/>
    <property type="match status" value="1"/>
</dbReference>
<dbReference type="Gene3D" id="3.90.220.20">
    <property type="entry name" value="DNA methylase specificity domains"/>
    <property type="match status" value="2"/>
</dbReference>
<dbReference type="GO" id="GO:0003677">
    <property type="term" value="F:DNA binding"/>
    <property type="evidence" value="ECO:0007669"/>
    <property type="project" value="UniProtKB-KW"/>
</dbReference>
<evidence type="ECO:0000313" key="5">
    <source>
        <dbReference type="EMBL" id="KAA4392411.1"/>
    </source>
</evidence>